<organism evidence="1 2">
    <name type="scientific">Devosia nanyangense</name>
    <dbReference type="NCBI Taxonomy" id="1228055"/>
    <lineage>
        <taxon>Bacteria</taxon>
        <taxon>Pseudomonadati</taxon>
        <taxon>Pseudomonadota</taxon>
        <taxon>Alphaproteobacteria</taxon>
        <taxon>Hyphomicrobiales</taxon>
        <taxon>Devosiaceae</taxon>
        <taxon>Devosia</taxon>
    </lineage>
</organism>
<protein>
    <submittedName>
        <fullName evidence="1">Uncharacterized protein</fullName>
    </submittedName>
</protein>
<name>A0A933NZM5_9HYPH</name>
<evidence type="ECO:0000313" key="1">
    <source>
        <dbReference type="EMBL" id="MBI4922898.1"/>
    </source>
</evidence>
<comment type="caution">
    <text evidence="1">The sequence shown here is derived from an EMBL/GenBank/DDBJ whole genome shotgun (WGS) entry which is preliminary data.</text>
</comment>
<dbReference type="EMBL" id="JACRAF010000039">
    <property type="protein sequence ID" value="MBI4922898.1"/>
    <property type="molecule type" value="Genomic_DNA"/>
</dbReference>
<proteinExistence type="predicted"/>
<dbReference type="Proteomes" id="UP000782610">
    <property type="component" value="Unassembled WGS sequence"/>
</dbReference>
<dbReference type="AlphaFoldDB" id="A0A933NZM5"/>
<evidence type="ECO:0000313" key="2">
    <source>
        <dbReference type="Proteomes" id="UP000782610"/>
    </source>
</evidence>
<accession>A0A933NZM5</accession>
<reference evidence="1" key="1">
    <citation type="submission" date="2020-07" db="EMBL/GenBank/DDBJ databases">
        <title>Huge and variable diversity of episymbiotic CPR bacteria and DPANN archaea in groundwater ecosystems.</title>
        <authorList>
            <person name="He C.Y."/>
            <person name="Keren R."/>
            <person name="Whittaker M."/>
            <person name="Farag I.F."/>
            <person name="Doudna J."/>
            <person name="Cate J.H.D."/>
            <person name="Banfield J.F."/>
        </authorList>
    </citation>
    <scope>NUCLEOTIDE SEQUENCE</scope>
    <source>
        <strain evidence="1">NC_groundwater_1586_Pr3_B-0.1um_66_15</strain>
    </source>
</reference>
<sequence>MEKAEFETSVFINCPFDGDFAPLLQAMLFCLIYLKLTPRIASESNDSASVRLHKIMALIRTAKFSIHDLSRIQAKNKGEFYRLNMPFELGLDYGCREYGDGRFAGKRLLILEQVARQYQAGLSDLAGCDIQVHGGQFDVVIRKVRNWLVSEAGIKAPGASRIIDRYALFQKWYYEGQLTAGFDEKDIRDYPTAELLAAMTEWMALGMPV</sequence>
<gene>
    <name evidence="1" type="ORF">HY834_14215</name>
</gene>